<dbReference type="AlphaFoldDB" id="H9M8A1"/>
<protein>
    <submittedName>
        <fullName evidence="1">Uncharacterized protein</fullName>
    </submittedName>
</protein>
<name>H9M8A1_PHLSQ</name>
<sequence length="128" mass="14886">MDVGSHLAFSLENKFNSRKDCSWNYYRDYLFGPFHQMFDLRLFVSLLCLNLHFALRVHSWISGLATTPRCNSGGFYLFRRHIRLRLARLTTRRKTKFVLNSAANICPDLNIRKLNGIGLPSWSVSLCT</sequence>
<evidence type="ECO:0000313" key="1">
    <source>
        <dbReference type="EMBL" id="AEV55808.1"/>
    </source>
</evidence>
<keyword evidence="1" id="KW-0496">Mitochondrion</keyword>
<proteinExistence type="predicted"/>
<dbReference type="RefSeq" id="YP_006234373.1">
    <property type="nucleotide sequence ID" value="NC_017755.1"/>
</dbReference>
<gene>
    <name evidence="1" type="primary">ORF128_5</name>
    <name evidence="1" type="ORF">HusqMp133</name>
</gene>
<organism evidence="1">
    <name type="scientific">Phlegmariurus squarrosus</name>
    <name type="common">Rock tassel fern</name>
    <name type="synonym">Lycopodium squarrosum</name>
    <dbReference type="NCBI Taxonomy" id="73615"/>
    <lineage>
        <taxon>Eukaryota</taxon>
        <taxon>Viridiplantae</taxon>
        <taxon>Streptophyta</taxon>
        <taxon>Embryophyta</taxon>
        <taxon>Tracheophyta</taxon>
        <taxon>Lycopodiopsida</taxon>
        <taxon>Lycopodiales</taxon>
        <taxon>Lycopodiaceae</taxon>
        <taxon>Huperzioideae</taxon>
        <taxon>Phlegmariurus</taxon>
    </lineage>
</organism>
<reference evidence="1" key="1">
    <citation type="journal article" date="2012" name="PLoS ONE">
        <title>The Mitochondrial Genome of the Lycophyte Huperzia squarrosa: The Most Archaic Form in Vascular Plants.</title>
        <authorList>
            <person name="Liu Y."/>
            <person name="Wang B."/>
            <person name="Cui P."/>
            <person name="Li L."/>
            <person name="Xue J.Y."/>
            <person name="Yu J."/>
            <person name="Qiu Y.L."/>
        </authorList>
    </citation>
    <scope>NUCLEOTIDE SEQUENCE</scope>
</reference>
<geneLocation type="mitochondrion" evidence="1"/>
<dbReference type="GeneID" id="12354534"/>
<dbReference type="EMBL" id="JQ002659">
    <property type="protein sequence ID" value="AEV55808.1"/>
    <property type="molecule type" value="Genomic_DNA"/>
</dbReference>
<accession>H9M8A1</accession>